<accession>A0A1Y2HS68</accession>
<dbReference type="Proteomes" id="UP000193411">
    <property type="component" value="Unassembled WGS sequence"/>
</dbReference>
<evidence type="ECO:0000313" key="2">
    <source>
        <dbReference type="EMBL" id="ORZ36641.1"/>
    </source>
</evidence>
<keyword evidence="3" id="KW-1185">Reference proteome</keyword>
<reference evidence="2 3" key="1">
    <citation type="submission" date="2016-07" db="EMBL/GenBank/DDBJ databases">
        <title>Pervasive Adenine N6-methylation of Active Genes in Fungi.</title>
        <authorList>
            <consortium name="DOE Joint Genome Institute"/>
            <person name="Mondo S.J."/>
            <person name="Dannebaum R.O."/>
            <person name="Kuo R.C."/>
            <person name="Labutti K."/>
            <person name="Haridas S."/>
            <person name="Kuo A."/>
            <person name="Salamov A."/>
            <person name="Ahrendt S.R."/>
            <person name="Lipzen A."/>
            <person name="Sullivan W."/>
            <person name="Andreopoulos W.B."/>
            <person name="Clum A."/>
            <person name="Lindquist E."/>
            <person name="Daum C."/>
            <person name="Ramamoorthy G.K."/>
            <person name="Gryganskyi A."/>
            <person name="Culley D."/>
            <person name="Magnuson J.K."/>
            <person name="James T.Y."/>
            <person name="O'Malley M.A."/>
            <person name="Stajich J.E."/>
            <person name="Spatafora J.W."/>
            <person name="Visel A."/>
            <person name="Grigoriev I.V."/>
        </authorList>
    </citation>
    <scope>NUCLEOTIDE SEQUENCE [LARGE SCALE GENOMIC DNA]</scope>
    <source>
        <strain evidence="2 3">PL171</strain>
    </source>
</reference>
<gene>
    <name evidence="2" type="ORF">BCR44DRAFT_1068838</name>
</gene>
<name>A0A1Y2HS68_9FUNG</name>
<protein>
    <submittedName>
        <fullName evidence="2">Uncharacterized protein</fullName>
    </submittedName>
</protein>
<comment type="caution">
    <text evidence="2">The sequence shown here is derived from an EMBL/GenBank/DDBJ whole genome shotgun (WGS) entry which is preliminary data.</text>
</comment>
<sequence>MSPHCTSRWMLHRHSICPSPTATSHPLHVVACVLFLKHTPISLSSPPQEHHRQQQLDQSQWHSSRAPASNDTRPGTTNDISCSNMSPSKCFPTCGRVSHCCFCPGSISSHDASSAVAPFPSMQSCNSQFRSLDSSLSSNHGIQDSPSRC</sequence>
<dbReference type="AlphaFoldDB" id="A0A1Y2HS68"/>
<evidence type="ECO:0000256" key="1">
    <source>
        <dbReference type="SAM" id="MobiDB-lite"/>
    </source>
</evidence>
<proteinExistence type="predicted"/>
<feature type="region of interest" description="Disordered" evidence="1">
    <location>
        <begin position="44"/>
        <end position="77"/>
    </location>
</feature>
<feature type="compositionally biased region" description="Polar residues" evidence="1">
    <location>
        <begin position="55"/>
        <end position="77"/>
    </location>
</feature>
<organism evidence="2 3">
    <name type="scientific">Catenaria anguillulae PL171</name>
    <dbReference type="NCBI Taxonomy" id="765915"/>
    <lineage>
        <taxon>Eukaryota</taxon>
        <taxon>Fungi</taxon>
        <taxon>Fungi incertae sedis</taxon>
        <taxon>Blastocladiomycota</taxon>
        <taxon>Blastocladiomycetes</taxon>
        <taxon>Blastocladiales</taxon>
        <taxon>Catenariaceae</taxon>
        <taxon>Catenaria</taxon>
    </lineage>
</organism>
<evidence type="ECO:0000313" key="3">
    <source>
        <dbReference type="Proteomes" id="UP000193411"/>
    </source>
</evidence>
<dbReference type="EMBL" id="MCFL01000016">
    <property type="protein sequence ID" value="ORZ36641.1"/>
    <property type="molecule type" value="Genomic_DNA"/>
</dbReference>